<dbReference type="EMBL" id="JACCFH010000001">
    <property type="protein sequence ID" value="NYG31391.1"/>
    <property type="molecule type" value="Genomic_DNA"/>
</dbReference>
<protein>
    <submittedName>
        <fullName evidence="2">Uncharacterized protein</fullName>
    </submittedName>
</protein>
<feature type="transmembrane region" description="Helical" evidence="1">
    <location>
        <begin position="60"/>
        <end position="84"/>
    </location>
</feature>
<keyword evidence="1" id="KW-0812">Transmembrane</keyword>
<keyword evidence="1" id="KW-0472">Membrane</keyword>
<gene>
    <name evidence="2" type="ORF">BDD16_000377</name>
</gene>
<evidence type="ECO:0000256" key="1">
    <source>
        <dbReference type="SAM" id="Phobius"/>
    </source>
</evidence>
<dbReference type="RefSeq" id="WP_179632389.1">
    <property type="nucleotide sequence ID" value="NZ_CAXYYM010000075.1"/>
</dbReference>
<keyword evidence="3" id="KW-1185">Reference proteome</keyword>
<sequence length="100" mass="11117">MHAFLDLLARPLRWLFQWLLALIVLFEEWGWEPLARLMAQLAQLPLIGWLERRIARLPPALALGVFLAPGLMLLPVKLAALALVSHGHVLVGLSLTSSPP</sequence>
<keyword evidence="1" id="KW-1133">Transmembrane helix</keyword>
<dbReference type="AlphaFoldDB" id="A0A7Y9U580"/>
<evidence type="ECO:0000313" key="3">
    <source>
        <dbReference type="Proteomes" id="UP000518288"/>
    </source>
</evidence>
<name>A0A7Y9U580_9BURK</name>
<accession>A0A7Y9U580</accession>
<reference evidence="2 3" key="1">
    <citation type="submission" date="2020-07" db="EMBL/GenBank/DDBJ databases">
        <title>Genomic Encyclopedia of Archaeal and Bacterial Type Strains, Phase II (KMG-II): from individual species to whole genera.</title>
        <authorList>
            <person name="Goeker M."/>
        </authorList>
    </citation>
    <scope>NUCLEOTIDE SEQUENCE [LARGE SCALE GENOMIC DNA]</scope>
    <source>
        <strain evidence="2 3">DSM 21226</strain>
    </source>
</reference>
<evidence type="ECO:0000313" key="2">
    <source>
        <dbReference type="EMBL" id="NYG31391.1"/>
    </source>
</evidence>
<comment type="caution">
    <text evidence="2">The sequence shown here is derived from an EMBL/GenBank/DDBJ whole genome shotgun (WGS) entry which is preliminary data.</text>
</comment>
<proteinExistence type="predicted"/>
<dbReference type="Proteomes" id="UP000518288">
    <property type="component" value="Unassembled WGS sequence"/>
</dbReference>
<organism evidence="2 3">
    <name type="scientific">Sphaerotilus montanus</name>
    <dbReference type="NCBI Taxonomy" id="522889"/>
    <lineage>
        <taxon>Bacteria</taxon>
        <taxon>Pseudomonadati</taxon>
        <taxon>Pseudomonadota</taxon>
        <taxon>Betaproteobacteria</taxon>
        <taxon>Burkholderiales</taxon>
        <taxon>Sphaerotilaceae</taxon>
        <taxon>Sphaerotilus</taxon>
    </lineage>
</organism>